<proteinExistence type="predicted"/>
<feature type="region of interest" description="Disordered" evidence="1">
    <location>
        <begin position="198"/>
        <end position="230"/>
    </location>
</feature>
<feature type="compositionally biased region" description="Polar residues" evidence="1">
    <location>
        <begin position="109"/>
        <end position="118"/>
    </location>
</feature>
<feature type="region of interest" description="Disordered" evidence="1">
    <location>
        <begin position="1"/>
        <end position="184"/>
    </location>
</feature>
<protein>
    <submittedName>
        <fullName evidence="2">Uncharacterized protein</fullName>
    </submittedName>
</protein>
<feature type="region of interest" description="Disordered" evidence="1">
    <location>
        <begin position="273"/>
        <end position="338"/>
    </location>
</feature>
<reference evidence="2" key="1">
    <citation type="submission" date="2022-07" db="EMBL/GenBank/DDBJ databases">
        <title>Draft genome sequence of Zalerion maritima ATCC 34329, a (micro)plastics degrading marine fungus.</title>
        <authorList>
            <person name="Paco A."/>
            <person name="Goncalves M.F.M."/>
            <person name="Rocha-Santos T.A.P."/>
            <person name="Alves A."/>
        </authorList>
    </citation>
    <scope>NUCLEOTIDE SEQUENCE</scope>
    <source>
        <strain evidence="2">ATCC 34329</strain>
    </source>
</reference>
<keyword evidence="3" id="KW-1185">Reference proteome</keyword>
<dbReference type="AlphaFoldDB" id="A0AAD5RVV2"/>
<feature type="compositionally biased region" description="Polar residues" evidence="1">
    <location>
        <begin position="162"/>
        <end position="172"/>
    </location>
</feature>
<name>A0AAD5RVV2_9PEZI</name>
<feature type="compositionally biased region" description="Acidic residues" evidence="1">
    <location>
        <begin position="466"/>
        <end position="475"/>
    </location>
</feature>
<feature type="region of interest" description="Disordered" evidence="1">
    <location>
        <begin position="466"/>
        <end position="523"/>
    </location>
</feature>
<feature type="compositionally biased region" description="Polar residues" evidence="1">
    <location>
        <begin position="19"/>
        <end position="48"/>
    </location>
</feature>
<accession>A0AAD5RVV2</accession>
<sequence length="523" mass="58240">MPPPEDPRKGPNIFRAGDSKNQMPVQDGDSAQVTSPSAPTRDSNSAPENDSRVDRIHKENKRPQLLLYRPHTPISTTAMVETDPDETKENMAELSAQLKSRASDDGNETKATTTPQGQSKRRKAQHPHSPEFRRKLSNSSDSASREDRYQVVAPDSPPKTEAPTSSPPSKSGQKAEPEAPRNDVEAQMLARVGNILRVLRADNRRTPLPSQRMSPQSQPPPRPATCPRDTDQDMEAHLDEIMGIGSEPTSIQLPKPHPLSFPQRLLQRMYNRSRGFPPGLRSRLPQPLNPIPLSVSSIPAQQVESSEARARKGTSLMPRALREPDLLSPGNSAGRRTPSLWHTIENRPRMANEVRPSSNDAIIGHNTIGKVGPRSRRQPQYWKQGVKMLQVQRYCWRSRIISSLNPLWEELAMLLARGRATGIRLEGRMDAVTALMDTDEKTLKAFFAEVSGGGELLGEDLDDYVNETEDDEDTNSDWWYSDDGGEEDDGDRAYEKQERDTDNDIAVHDSGDVERGDLSVADS</sequence>
<feature type="compositionally biased region" description="Basic and acidic residues" evidence="1">
    <location>
        <begin position="491"/>
        <end position="517"/>
    </location>
</feature>
<gene>
    <name evidence="2" type="ORF">MKZ38_008472</name>
</gene>
<evidence type="ECO:0000256" key="1">
    <source>
        <dbReference type="SAM" id="MobiDB-lite"/>
    </source>
</evidence>
<comment type="caution">
    <text evidence="2">The sequence shown here is derived from an EMBL/GenBank/DDBJ whole genome shotgun (WGS) entry which is preliminary data.</text>
</comment>
<dbReference type="Proteomes" id="UP001201980">
    <property type="component" value="Unassembled WGS sequence"/>
</dbReference>
<feature type="compositionally biased region" description="Polar residues" evidence="1">
    <location>
        <begin position="294"/>
        <end position="305"/>
    </location>
</feature>
<organism evidence="2 3">
    <name type="scientific">Zalerion maritima</name>
    <dbReference type="NCBI Taxonomy" id="339359"/>
    <lineage>
        <taxon>Eukaryota</taxon>
        <taxon>Fungi</taxon>
        <taxon>Dikarya</taxon>
        <taxon>Ascomycota</taxon>
        <taxon>Pezizomycotina</taxon>
        <taxon>Sordariomycetes</taxon>
        <taxon>Lulworthiomycetidae</taxon>
        <taxon>Lulworthiales</taxon>
        <taxon>Lulworthiaceae</taxon>
        <taxon>Zalerion</taxon>
    </lineage>
</organism>
<evidence type="ECO:0000313" key="3">
    <source>
        <dbReference type="Proteomes" id="UP001201980"/>
    </source>
</evidence>
<feature type="compositionally biased region" description="Low complexity" evidence="1">
    <location>
        <begin position="207"/>
        <end position="216"/>
    </location>
</feature>
<evidence type="ECO:0000313" key="2">
    <source>
        <dbReference type="EMBL" id="KAJ2904261.1"/>
    </source>
</evidence>
<feature type="compositionally biased region" description="Basic and acidic residues" evidence="1">
    <location>
        <begin position="173"/>
        <end position="184"/>
    </location>
</feature>
<dbReference type="EMBL" id="JAKWBI020000058">
    <property type="protein sequence ID" value="KAJ2904261.1"/>
    <property type="molecule type" value="Genomic_DNA"/>
</dbReference>